<sequence>MDSASPEELRFEYCSDVDGVRFIVVDDGATNLSGWRVEVKDCNGNVRLNRFERHTVWGVLGSWNFLGYGEKCTAWAAVADHGEQAVVLLAPDGRRVVLGA</sequence>
<dbReference type="Proteomes" id="UP000653674">
    <property type="component" value="Unassembled WGS sequence"/>
</dbReference>
<organism evidence="1 2">
    <name type="scientific">Planosporangium flavigriseum</name>
    <dbReference type="NCBI Taxonomy" id="373681"/>
    <lineage>
        <taxon>Bacteria</taxon>
        <taxon>Bacillati</taxon>
        <taxon>Actinomycetota</taxon>
        <taxon>Actinomycetes</taxon>
        <taxon>Micromonosporales</taxon>
        <taxon>Micromonosporaceae</taxon>
        <taxon>Planosporangium</taxon>
    </lineage>
</organism>
<dbReference type="EMBL" id="BONU01000007">
    <property type="protein sequence ID" value="GIG73207.1"/>
    <property type="molecule type" value="Genomic_DNA"/>
</dbReference>
<name>A0A8J3LK03_9ACTN</name>
<gene>
    <name evidence="1" type="ORF">Pfl04_16110</name>
</gene>
<reference evidence="1" key="1">
    <citation type="submission" date="2021-01" db="EMBL/GenBank/DDBJ databases">
        <title>Whole genome shotgun sequence of Planosporangium flavigriseum NBRC 105377.</title>
        <authorList>
            <person name="Komaki H."/>
            <person name="Tamura T."/>
        </authorList>
    </citation>
    <scope>NUCLEOTIDE SEQUENCE</scope>
    <source>
        <strain evidence="1">NBRC 105377</strain>
    </source>
</reference>
<dbReference type="RefSeq" id="WP_168071656.1">
    <property type="nucleotide sequence ID" value="NZ_BAAAQJ010000003.1"/>
</dbReference>
<protein>
    <submittedName>
        <fullName evidence="1">Uncharacterized protein</fullName>
    </submittedName>
</protein>
<evidence type="ECO:0000313" key="2">
    <source>
        <dbReference type="Proteomes" id="UP000653674"/>
    </source>
</evidence>
<evidence type="ECO:0000313" key="1">
    <source>
        <dbReference type="EMBL" id="GIG73207.1"/>
    </source>
</evidence>
<accession>A0A8J3LK03</accession>
<keyword evidence="2" id="KW-1185">Reference proteome</keyword>
<proteinExistence type="predicted"/>
<dbReference type="AlphaFoldDB" id="A0A8J3LK03"/>
<comment type="caution">
    <text evidence="1">The sequence shown here is derived from an EMBL/GenBank/DDBJ whole genome shotgun (WGS) entry which is preliminary data.</text>
</comment>